<dbReference type="Proteomes" id="UP000541535">
    <property type="component" value="Unassembled WGS sequence"/>
</dbReference>
<proteinExistence type="predicted"/>
<accession>A0A7W5BGT2</accession>
<evidence type="ECO:0000313" key="3">
    <source>
        <dbReference type="Proteomes" id="UP000541535"/>
    </source>
</evidence>
<evidence type="ECO:0000256" key="1">
    <source>
        <dbReference type="SAM" id="MobiDB-lite"/>
    </source>
</evidence>
<evidence type="ECO:0000313" key="2">
    <source>
        <dbReference type="EMBL" id="MBB3121950.1"/>
    </source>
</evidence>
<feature type="region of interest" description="Disordered" evidence="1">
    <location>
        <begin position="125"/>
        <end position="174"/>
    </location>
</feature>
<feature type="region of interest" description="Disordered" evidence="1">
    <location>
        <begin position="31"/>
        <end position="61"/>
    </location>
</feature>
<gene>
    <name evidence="2" type="ORF">FHS03_005045</name>
</gene>
<organism evidence="2 3">
    <name type="scientific">Pseudoduganella violacea</name>
    <dbReference type="NCBI Taxonomy" id="1715466"/>
    <lineage>
        <taxon>Bacteria</taxon>
        <taxon>Pseudomonadati</taxon>
        <taxon>Pseudomonadota</taxon>
        <taxon>Betaproteobacteria</taxon>
        <taxon>Burkholderiales</taxon>
        <taxon>Oxalobacteraceae</taxon>
        <taxon>Telluria group</taxon>
        <taxon>Pseudoduganella</taxon>
    </lineage>
</organism>
<reference evidence="2 3" key="1">
    <citation type="submission" date="2020-08" db="EMBL/GenBank/DDBJ databases">
        <title>Genomic Encyclopedia of Type Strains, Phase III (KMG-III): the genomes of soil and plant-associated and newly described type strains.</title>
        <authorList>
            <person name="Whitman W."/>
        </authorList>
    </citation>
    <scope>NUCLEOTIDE SEQUENCE [LARGE SCALE GENOMIC DNA]</scope>
    <source>
        <strain evidence="2 3">CECT 8897</strain>
    </source>
</reference>
<dbReference type="AlphaFoldDB" id="A0A7W5BGT2"/>
<dbReference type="EMBL" id="JACHXD010000022">
    <property type="protein sequence ID" value="MBB3121950.1"/>
    <property type="molecule type" value="Genomic_DNA"/>
</dbReference>
<name>A0A7W5BGT2_9BURK</name>
<comment type="caution">
    <text evidence="2">The sequence shown here is derived from an EMBL/GenBank/DDBJ whole genome shotgun (WGS) entry which is preliminary data.</text>
</comment>
<keyword evidence="3" id="KW-1185">Reference proteome</keyword>
<protein>
    <submittedName>
        <fullName evidence="2">Uncharacterized protein</fullName>
    </submittedName>
</protein>
<dbReference type="RefSeq" id="WP_183443631.1">
    <property type="nucleotide sequence ID" value="NZ_JACHXD010000022.1"/>
</dbReference>
<sequence length="174" mass="18853">MIRTRSNEVSGLGQQGLHDAEIHSLTAALPTPKSRPLLQPGEEALSLPPPGPGPDPKLQMLSQSIGAPLSFDNPVWRGNPLPPLRGLQKLLLEQALAEPQEARGTYLDAIRIVEQAVQMRLRWQQMRRSDGEPDRALPLAQGDDDAREREADDDGGGTDGGHRPGVGAHRRHAA</sequence>